<dbReference type="AlphaFoldDB" id="B2JL92"/>
<evidence type="ECO:0000313" key="1">
    <source>
        <dbReference type="EMBL" id="ACC74060.1"/>
    </source>
</evidence>
<name>B2JL92_PARP8</name>
<protein>
    <submittedName>
        <fullName evidence="1">Uncharacterized protein</fullName>
    </submittedName>
</protein>
<dbReference type="HOGENOM" id="CLU_1479427_0_0_4"/>
<sequence>MNDRFHRVGRPVPGVPFRHGTIGPSCRVSPSIVYPSRRQDQRYGAVVVQGDQGRYRSTSLLLGPDEHDGRPSALLNRLMVRFRRQSGTARDENVRWGKSTGLSGPFWLSSIVFDECQTERPRVPVIPLILDHRRLELHSAPDVFVRGAVDMRRCHDVVMCECGRARTPGRCCWVIVPGARHG</sequence>
<accession>B2JL92</accession>
<dbReference type="STRING" id="391038.Bphy_4970"/>
<organism evidence="1 2">
    <name type="scientific">Paraburkholderia phymatum (strain DSM 17167 / CIP 108236 / LMG 21445 / STM815)</name>
    <name type="common">Burkholderia phymatum</name>
    <dbReference type="NCBI Taxonomy" id="391038"/>
    <lineage>
        <taxon>Bacteria</taxon>
        <taxon>Pseudomonadati</taxon>
        <taxon>Pseudomonadota</taxon>
        <taxon>Betaproteobacteria</taxon>
        <taxon>Burkholderiales</taxon>
        <taxon>Burkholderiaceae</taxon>
        <taxon>Paraburkholderia</taxon>
    </lineage>
</organism>
<reference evidence="2" key="1">
    <citation type="journal article" date="2014" name="Stand. Genomic Sci.">
        <title>Complete genome sequence of Burkholderia phymatum STM815(T), a broad host range and efficient nitrogen-fixing symbiont of Mimosa species.</title>
        <authorList>
            <person name="Moulin L."/>
            <person name="Klonowska A."/>
            <person name="Caroline B."/>
            <person name="Booth K."/>
            <person name="Vriezen J.A."/>
            <person name="Melkonian R."/>
            <person name="James E.K."/>
            <person name="Young J.P."/>
            <person name="Bena G."/>
            <person name="Hauser L."/>
            <person name="Land M."/>
            <person name="Kyrpides N."/>
            <person name="Bruce D."/>
            <person name="Chain P."/>
            <person name="Copeland A."/>
            <person name="Pitluck S."/>
            <person name="Woyke T."/>
            <person name="Lizotte-Waniewski M."/>
            <person name="Bristow J."/>
            <person name="Riley M."/>
        </authorList>
    </citation>
    <scope>NUCLEOTIDE SEQUENCE [LARGE SCALE GENOMIC DNA]</scope>
    <source>
        <strain evidence="2">DSM 17167 / CIP 108236 / LMG 21445 / STM815</strain>
    </source>
</reference>
<proteinExistence type="predicted"/>
<dbReference type="Proteomes" id="UP000001192">
    <property type="component" value="Chromosome 2"/>
</dbReference>
<gene>
    <name evidence="1" type="ordered locus">Bphy_4970</name>
</gene>
<dbReference type="EMBL" id="CP001044">
    <property type="protein sequence ID" value="ACC74060.1"/>
    <property type="molecule type" value="Genomic_DNA"/>
</dbReference>
<dbReference type="KEGG" id="bph:Bphy_4970"/>
<keyword evidence="2" id="KW-1185">Reference proteome</keyword>
<evidence type="ECO:0000313" key="2">
    <source>
        <dbReference type="Proteomes" id="UP000001192"/>
    </source>
</evidence>